<sequence>MDAGKRTINDIFNGNRVLEIPFFQRAYVWGQPQWERLLEDMKDITESNKPYFLGSVILKQQETTTGARIGDKRTVIDGQQRLTTLNIFFKVLCLKTNENSTFDRSFKLRDNSNALLHNHNDIKAFNEILALTELKDLEGESNITQAYNYFKDNLVPNKLNLDSILSNVLFVGIDLSQDEDEQQIFDTINSLGVKLTTAELLKNYFFNRDDIEKYNEYWKEVFEKDEETKNYWDREIIAGRLRRTFIDLFFFAYLQIKIQETDFKVKAEDKDAYAKVEHLFESYKNFIKSYLNDNKEAILSEIKEYALLFKKNFNYEILGEELTQDFGIDRINTIIFGLDTTTLIPYTLYILRNISDETTKNELFGIIETYIMRRMITHSNTKNYNQLFTDKLINNRVLSKQEFLDYIEKRDDKVNFLPTDDELEKGFNTSILINKQSAGILYLIESKIRNEKDSTALLGINKYSLEHLMPKKWRNNWDKLSSKESEINRDRKLLTLGNLTIITQSLNSSIRDSKWEDKLKGKNKKGGLIEYSGGLKTISQFLEYPEWDEKTIEERALFLYEKAKQIWKK</sequence>
<name>A0A2T5XX45_9FLAO</name>
<evidence type="ECO:0000313" key="4">
    <source>
        <dbReference type="Proteomes" id="UP000243985"/>
    </source>
</evidence>
<comment type="caution">
    <text evidence="3">The sequence shown here is derived from an EMBL/GenBank/DDBJ whole genome shotgun (WGS) entry which is preliminary data.</text>
</comment>
<dbReference type="InterPro" id="IPR011089">
    <property type="entry name" value="GmrSD_C"/>
</dbReference>
<evidence type="ECO:0000313" key="3">
    <source>
        <dbReference type="EMBL" id="PTX08014.1"/>
    </source>
</evidence>
<dbReference type="InterPro" id="IPR004919">
    <property type="entry name" value="GmrSD_N"/>
</dbReference>
<dbReference type="Pfam" id="PF07510">
    <property type="entry name" value="GmrSD_C"/>
    <property type="match status" value="1"/>
</dbReference>
<proteinExistence type="predicted"/>
<gene>
    <name evidence="3" type="ORF">C8P65_10253</name>
</gene>
<dbReference type="Pfam" id="PF03235">
    <property type="entry name" value="GmrSD_N"/>
    <property type="match status" value="1"/>
</dbReference>
<dbReference type="PANTHER" id="PTHR35149">
    <property type="entry name" value="SLL5132 PROTEIN"/>
    <property type="match status" value="1"/>
</dbReference>
<organism evidence="3 4">
    <name type="scientific">Capnocytophaga leadbetteri</name>
    <dbReference type="NCBI Taxonomy" id="327575"/>
    <lineage>
        <taxon>Bacteria</taxon>
        <taxon>Pseudomonadati</taxon>
        <taxon>Bacteroidota</taxon>
        <taxon>Flavobacteriia</taxon>
        <taxon>Flavobacteriales</taxon>
        <taxon>Flavobacteriaceae</taxon>
        <taxon>Capnocytophaga</taxon>
    </lineage>
</organism>
<dbReference type="EMBL" id="QBKG01000002">
    <property type="protein sequence ID" value="PTX08014.1"/>
    <property type="molecule type" value="Genomic_DNA"/>
</dbReference>
<protein>
    <submittedName>
        <fullName evidence="3">Uncharacterized protein with ParB-like and HNH nuclease domain</fullName>
    </submittedName>
</protein>
<dbReference type="AlphaFoldDB" id="A0A2T5XX45"/>
<dbReference type="RefSeq" id="WP_107781246.1">
    <property type="nucleotide sequence ID" value="NZ_QBKG01000002.1"/>
</dbReference>
<accession>A0A2T5XX45</accession>
<feature type="domain" description="GmrSD restriction endonucleases N-terminal" evidence="1">
    <location>
        <begin position="8"/>
        <end position="206"/>
    </location>
</feature>
<reference evidence="3 4" key="1">
    <citation type="submission" date="2018-04" db="EMBL/GenBank/DDBJ databases">
        <title>Genomic Encyclopedia of Archaeal and Bacterial Type Strains, Phase II (KMG-II): from individual species to whole genera.</title>
        <authorList>
            <person name="Goeker M."/>
        </authorList>
    </citation>
    <scope>NUCLEOTIDE SEQUENCE [LARGE SCALE GENOMIC DNA]</scope>
    <source>
        <strain evidence="3 4">DSM 22902</strain>
    </source>
</reference>
<dbReference type="Proteomes" id="UP000243985">
    <property type="component" value="Unassembled WGS sequence"/>
</dbReference>
<dbReference type="GeneID" id="84580031"/>
<evidence type="ECO:0000259" key="2">
    <source>
        <dbReference type="Pfam" id="PF07510"/>
    </source>
</evidence>
<dbReference type="PANTHER" id="PTHR35149:SF1">
    <property type="entry name" value="DUF5655 DOMAIN-CONTAINING PROTEIN"/>
    <property type="match status" value="1"/>
</dbReference>
<evidence type="ECO:0000259" key="1">
    <source>
        <dbReference type="Pfam" id="PF03235"/>
    </source>
</evidence>
<feature type="domain" description="GmrSD restriction endonucleases C-terminal" evidence="2">
    <location>
        <begin position="418"/>
        <end position="558"/>
    </location>
</feature>